<proteinExistence type="inferred from homology"/>
<keyword evidence="2" id="KW-0436">Ligase</keyword>
<dbReference type="CDD" id="cd05907">
    <property type="entry name" value="VL_LC_FACS_like"/>
    <property type="match status" value="1"/>
</dbReference>
<comment type="similarity">
    <text evidence="1">Belongs to the ATP-dependent AMP-binding enzyme family.</text>
</comment>
<dbReference type="InterPro" id="IPR042099">
    <property type="entry name" value="ANL_N_sf"/>
</dbReference>
<dbReference type="InterPro" id="IPR000873">
    <property type="entry name" value="AMP-dep_synth/lig_dom"/>
</dbReference>
<organism evidence="7 8">
    <name type="scientific">Agromyces kandeliae</name>
    <dbReference type="NCBI Taxonomy" id="2666141"/>
    <lineage>
        <taxon>Bacteria</taxon>
        <taxon>Bacillati</taxon>
        <taxon>Actinomycetota</taxon>
        <taxon>Actinomycetes</taxon>
        <taxon>Micrococcales</taxon>
        <taxon>Microbacteriaceae</taxon>
        <taxon>Agromyces</taxon>
    </lineage>
</organism>
<dbReference type="Pfam" id="PF00501">
    <property type="entry name" value="AMP-binding"/>
    <property type="match status" value="1"/>
</dbReference>
<dbReference type="Gene3D" id="3.40.50.12780">
    <property type="entry name" value="N-terminal domain of ligase-like"/>
    <property type="match status" value="1"/>
</dbReference>
<name>A0A6L5QX15_9MICO</name>
<evidence type="ECO:0000259" key="6">
    <source>
        <dbReference type="Pfam" id="PF00501"/>
    </source>
</evidence>
<dbReference type="PROSITE" id="PS00455">
    <property type="entry name" value="AMP_BINDING"/>
    <property type="match status" value="1"/>
</dbReference>
<dbReference type="GO" id="GO:0016020">
    <property type="term" value="C:membrane"/>
    <property type="evidence" value="ECO:0007669"/>
    <property type="project" value="TreeGrafter"/>
</dbReference>
<evidence type="ECO:0000256" key="2">
    <source>
        <dbReference type="ARBA" id="ARBA00022598"/>
    </source>
</evidence>
<accession>A0A6L5QX15</accession>
<evidence type="ECO:0000256" key="1">
    <source>
        <dbReference type="ARBA" id="ARBA00006432"/>
    </source>
</evidence>
<keyword evidence="4" id="KW-0443">Lipid metabolism</keyword>
<evidence type="ECO:0000313" key="8">
    <source>
        <dbReference type="Proteomes" id="UP000476511"/>
    </source>
</evidence>
<dbReference type="PANTHER" id="PTHR43272">
    <property type="entry name" value="LONG-CHAIN-FATTY-ACID--COA LIGASE"/>
    <property type="match status" value="1"/>
</dbReference>
<keyword evidence="8" id="KW-1185">Reference proteome</keyword>
<dbReference type="InterPro" id="IPR020845">
    <property type="entry name" value="AMP-binding_CS"/>
</dbReference>
<reference evidence="7 8" key="1">
    <citation type="submission" date="2019-11" db="EMBL/GenBank/DDBJ databases">
        <title>Agromyces kandeliae sp. nov., isolated from mangrove soil.</title>
        <authorList>
            <person name="Wang R."/>
        </authorList>
    </citation>
    <scope>NUCLEOTIDE SEQUENCE [LARGE SCALE GENOMIC DNA]</scope>
    <source>
        <strain evidence="7 8">Q22</strain>
    </source>
</reference>
<gene>
    <name evidence="7" type="ORF">GJR97_01490</name>
</gene>
<dbReference type="EMBL" id="WKJD01000004">
    <property type="protein sequence ID" value="MRX42392.1"/>
    <property type="molecule type" value="Genomic_DNA"/>
</dbReference>
<evidence type="ECO:0000256" key="5">
    <source>
        <dbReference type="ARBA" id="ARBA00032875"/>
    </source>
</evidence>
<comment type="caution">
    <text evidence="7">The sequence shown here is derived from an EMBL/GenBank/DDBJ whole genome shotgun (WGS) entry which is preliminary data.</text>
</comment>
<dbReference type="Proteomes" id="UP000476511">
    <property type="component" value="Unassembled WGS sequence"/>
</dbReference>
<evidence type="ECO:0000256" key="3">
    <source>
        <dbReference type="ARBA" id="ARBA00022832"/>
    </source>
</evidence>
<feature type="domain" description="AMP-dependent synthetase/ligase" evidence="6">
    <location>
        <begin position="78"/>
        <end position="480"/>
    </location>
</feature>
<protein>
    <recommendedName>
        <fullName evidence="5">Acyl-CoA synthetase</fullName>
    </recommendedName>
</protein>
<keyword evidence="3" id="KW-0276">Fatty acid metabolism</keyword>
<sequence>MPIACTSNAFRRGCVGVERPGCSAPHRLECSQPTAVVVRPRTPCDPPGAEGATVIEFTTAPLVPADPDANTTDLLVDRVKATPDSVLFSLPTADGGWSPVTTREFHEQVVRLAKGLVAAGIQPGDKIGLMSKTRYEWTLIDFAAWFAGAILVPVYETSSPAQVRWNLSDSGAIAVILETADHFARFDEVHPDLPAIRNVWQIDLGDLDKLAASGSDVPDDEIERRRNLAVGSDIATLIYTSGSTGKPKGCVLTHANFVELCRNSALALEEVVLDPNGASTLLFITTAHIFARFISVLCVHAGVRVGHQPDTKQLLPSLGSFKPTFLLAVPRVFEKVYNVSEQKAEAGGKGKIFHAAAETAVAYSTAQEAGGKIPLGLRLKFALFDRLVYSKLRAAMGGNVKYAVSGSAPLGPRLGHFYHALGITILEGYGLTETTAPATVNLAHRSKIGTVGPALPGVSVRLADDGEIQVKGVNVFKEYWKNPEATAATFDGEWFKTGDIGAFDSDGFLTITGRKKEIIVTAGGKNVAPAALEDPIRANPLVGQVVVVGDQKPFISALVTLDPEMLPVWLNNHGEDAGMSVDEAAKSPVVLAEVQRAIDAANENVSRAESIRKFVILPIEFTEDSGHLTPKMSIKRNVILDDFSSEIDGLYSGAPATEGHSIIS</sequence>
<dbReference type="SUPFAM" id="SSF56801">
    <property type="entry name" value="Acetyl-CoA synthetase-like"/>
    <property type="match status" value="1"/>
</dbReference>
<dbReference type="AlphaFoldDB" id="A0A6L5QX15"/>
<dbReference type="PANTHER" id="PTHR43272:SF32">
    <property type="entry name" value="AMP-DEPENDENT SYNTHETASE_LIGASE DOMAIN-CONTAINING PROTEIN"/>
    <property type="match status" value="1"/>
</dbReference>
<dbReference type="GO" id="GO:0004467">
    <property type="term" value="F:long-chain fatty acid-CoA ligase activity"/>
    <property type="evidence" value="ECO:0007669"/>
    <property type="project" value="TreeGrafter"/>
</dbReference>
<evidence type="ECO:0000313" key="7">
    <source>
        <dbReference type="EMBL" id="MRX42392.1"/>
    </source>
</evidence>
<dbReference type="Pfam" id="PF23562">
    <property type="entry name" value="AMP-binding_C_3"/>
    <property type="match status" value="1"/>
</dbReference>
<evidence type="ECO:0000256" key="4">
    <source>
        <dbReference type="ARBA" id="ARBA00023098"/>
    </source>
</evidence>